<evidence type="ECO:0000313" key="1">
    <source>
        <dbReference type="EMBL" id="VAW63939.1"/>
    </source>
</evidence>
<sequence>MELICFIFGSLFRVIFGEFMSGIRLCNENLQALIDCSQFIVHVKKLQSDLNSALNARFLVVANLGVRGFIAEGEEIEVAAAVVTDDAGGGKWGMQSVYMPSVHLSQVDELILFLNKGASKGLEKNSANYVFSMTDAYEDISFKAAISGEPVVAERESPESIRLTLSGDEGFSFEGLLLRVQSVMFEDILECPGQEVNMPAGSGVVVSLHVTFETAVADLYLNELSHPYESTDFVIWNDFKITLLEVEGYNKPIVHLKVDALSRG</sequence>
<accession>A0A3B0XPY1</accession>
<dbReference type="AlphaFoldDB" id="A0A3B0XPY1"/>
<reference evidence="1" key="1">
    <citation type="submission" date="2018-06" db="EMBL/GenBank/DDBJ databases">
        <authorList>
            <person name="Zhirakovskaya E."/>
        </authorList>
    </citation>
    <scope>NUCLEOTIDE SEQUENCE</scope>
</reference>
<proteinExistence type="predicted"/>
<protein>
    <submittedName>
        <fullName evidence="1">Uncharacterized protein</fullName>
    </submittedName>
</protein>
<name>A0A3B0XPY1_9ZZZZ</name>
<gene>
    <name evidence="1" type="ORF">MNBD_GAMMA09-1161</name>
</gene>
<organism evidence="1">
    <name type="scientific">hydrothermal vent metagenome</name>
    <dbReference type="NCBI Taxonomy" id="652676"/>
    <lineage>
        <taxon>unclassified sequences</taxon>
        <taxon>metagenomes</taxon>
        <taxon>ecological metagenomes</taxon>
    </lineage>
</organism>
<dbReference type="EMBL" id="UOFI01000050">
    <property type="protein sequence ID" value="VAW63939.1"/>
    <property type="molecule type" value="Genomic_DNA"/>
</dbReference>